<organism evidence="3 4">
    <name type="scientific">Acropora cervicornis</name>
    <name type="common">Staghorn coral</name>
    <dbReference type="NCBI Taxonomy" id="6130"/>
    <lineage>
        <taxon>Eukaryota</taxon>
        <taxon>Metazoa</taxon>
        <taxon>Cnidaria</taxon>
        <taxon>Anthozoa</taxon>
        <taxon>Hexacorallia</taxon>
        <taxon>Scleractinia</taxon>
        <taxon>Astrocoeniina</taxon>
        <taxon>Acroporidae</taxon>
        <taxon>Acropora</taxon>
    </lineage>
</organism>
<evidence type="ECO:0000259" key="2">
    <source>
        <dbReference type="Pfam" id="PF15998"/>
    </source>
</evidence>
<evidence type="ECO:0000313" key="4">
    <source>
        <dbReference type="Proteomes" id="UP001249851"/>
    </source>
</evidence>
<reference evidence="3" key="2">
    <citation type="journal article" date="2023" name="Science">
        <title>Genomic signatures of disease resistance in endangered staghorn corals.</title>
        <authorList>
            <person name="Vollmer S.V."/>
            <person name="Selwyn J.D."/>
            <person name="Despard B.A."/>
            <person name="Roesel C.L."/>
        </authorList>
    </citation>
    <scope>NUCLEOTIDE SEQUENCE</scope>
    <source>
        <strain evidence="3">K2</strain>
    </source>
</reference>
<reference evidence="3" key="1">
    <citation type="journal article" date="2023" name="G3 (Bethesda)">
        <title>Whole genome assembly and annotation of the endangered Caribbean coral Acropora cervicornis.</title>
        <authorList>
            <person name="Selwyn J.D."/>
            <person name="Vollmer S.V."/>
        </authorList>
    </citation>
    <scope>NUCLEOTIDE SEQUENCE</scope>
    <source>
        <strain evidence="3">K2</strain>
    </source>
</reference>
<sequence>MKMFLFFALCIGFAASFDLEQIQFSNEDIELLKQLIVTAADDGCSCQTSPIPQCGCCFDFKLEGDHSFCANISYIKGQKALQFSATMDGKVLFNASISAVNPPPFCQGLKPLAYICVKLSNMSYGDEEKWGGCLEVYGGVVVQILDIKLGCHYLPVYTDEDTRVTAEKPAMLSEADRFKNSYQSYLNAIQHRYGNKKFQPRHEKKSGISLEEILLKDHLGEGNGIEIPDFN</sequence>
<dbReference type="AlphaFoldDB" id="A0AAD9QF40"/>
<evidence type="ECO:0000256" key="1">
    <source>
        <dbReference type="SAM" id="SignalP"/>
    </source>
</evidence>
<feature type="domain" description="DUF4773" evidence="2">
    <location>
        <begin position="44"/>
        <end position="151"/>
    </location>
</feature>
<keyword evidence="4" id="KW-1185">Reference proteome</keyword>
<proteinExistence type="predicted"/>
<gene>
    <name evidence="3" type="ORF">P5673_017044</name>
</gene>
<comment type="caution">
    <text evidence="3">The sequence shown here is derived from an EMBL/GenBank/DDBJ whole genome shotgun (WGS) entry which is preliminary data.</text>
</comment>
<dbReference type="Pfam" id="PF15998">
    <property type="entry name" value="DUF4773"/>
    <property type="match status" value="1"/>
</dbReference>
<keyword evidence="1" id="KW-0732">Signal</keyword>
<dbReference type="PANTHER" id="PTHR36299:SF2">
    <property type="entry name" value="DUF4773 DOMAIN-CONTAINING PROTEIN"/>
    <property type="match status" value="1"/>
</dbReference>
<feature type="signal peptide" evidence="1">
    <location>
        <begin position="1"/>
        <end position="16"/>
    </location>
</feature>
<accession>A0AAD9QF40</accession>
<dbReference type="InterPro" id="IPR031941">
    <property type="entry name" value="DUF4773"/>
</dbReference>
<dbReference type="Proteomes" id="UP001249851">
    <property type="component" value="Unassembled WGS sequence"/>
</dbReference>
<evidence type="ECO:0000313" key="3">
    <source>
        <dbReference type="EMBL" id="KAK2560085.1"/>
    </source>
</evidence>
<name>A0AAD9QF40_ACRCE</name>
<dbReference type="PANTHER" id="PTHR36299">
    <property type="entry name" value="AGAP008005-PA"/>
    <property type="match status" value="1"/>
</dbReference>
<feature type="chain" id="PRO_5041994981" description="DUF4773 domain-containing protein" evidence="1">
    <location>
        <begin position="17"/>
        <end position="231"/>
    </location>
</feature>
<dbReference type="EMBL" id="JARQWQ010000037">
    <property type="protein sequence ID" value="KAK2560085.1"/>
    <property type="molecule type" value="Genomic_DNA"/>
</dbReference>
<protein>
    <recommendedName>
        <fullName evidence="2">DUF4773 domain-containing protein</fullName>
    </recommendedName>
</protein>